<evidence type="ECO:0000313" key="2">
    <source>
        <dbReference type="Proteomes" id="UP001642484"/>
    </source>
</evidence>
<dbReference type="EMBL" id="CAXAMN010022917">
    <property type="protein sequence ID" value="CAK9073781.1"/>
    <property type="molecule type" value="Genomic_DNA"/>
</dbReference>
<keyword evidence="2" id="KW-1185">Reference proteome</keyword>
<sequence>MYKYIVPFQVPDVHHSQCFLFVHHSAGTLVPKVSNLPLQRMFQDACQSTNQLKAEEKLLLENFPLFLLMLANKTHAGQACPVLQDRVVLLFQRINAIACTSTQAPRFGLAKEALLPLSRESTRRTSIQSSMMEEPRRHDEAGLSWDELLSSTF</sequence>
<name>A0ABP0PCL9_9DINO</name>
<proteinExistence type="predicted"/>
<organism evidence="1 2">
    <name type="scientific">Durusdinium trenchii</name>
    <dbReference type="NCBI Taxonomy" id="1381693"/>
    <lineage>
        <taxon>Eukaryota</taxon>
        <taxon>Sar</taxon>
        <taxon>Alveolata</taxon>
        <taxon>Dinophyceae</taxon>
        <taxon>Suessiales</taxon>
        <taxon>Symbiodiniaceae</taxon>
        <taxon>Durusdinium</taxon>
    </lineage>
</organism>
<dbReference type="Proteomes" id="UP001642484">
    <property type="component" value="Unassembled WGS sequence"/>
</dbReference>
<protein>
    <submittedName>
        <fullName evidence="1">Uncharacterized protein</fullName>
    </submittedName>
</protein>
<reference evidence="1 2" key="1">
    <citation type="submission" date="2024-02" db="EMBL/GenBank/DDBJ databases">
        <authorList>
            <person name="Chen Y."/>
            <person name="Shah S."/>
            <person name="Dougan E. K."/>
            <person name="Thang M."/>
            <person name="Chan C."/>
        </authorList>
    </citation>
    <scope>NUCLEOTIDE SEQUENCE [LARGE SCALE GENOMIC DNA]</scope>
</reference>
<accession>A0ABP0PCL9</accession>
<gene>
    <name evidence="1" type="ORF">CCMP2556_LOCUS36350</name>
</gene>
<comment type="caution">
    <text evidence="1">The sequence shown here is derived from an EMBL/GenBank/DDBJ whole genome shotgun (WGS) entry which is preliminary data.</text>
</comment>
<evidence type="ECO:0000313" key="1">
    <source>
        <dbReference type="EMBL" id="CAK9073781.1"/>
    </source>
</evidence>